<keyword evidence="1" id="KW-0812">Transmembrane</keyword>
<dbReference type="PANTHER" id="PTHR36833:SF1">
    <property type="entry name" value="INTEGRAL MEMBRANE TRANSPORT PROTEIN"/>
    <property type="match status" value="1"/>
</dbReference>
<dbReference type="InterPro" id="IPR010390">
    <property type="entry name" value="ABC-2_transporter-like"/>
</dbReference>
<organism evidence="2 3">
    <name type="scientific">Clostridium neuense</name>
    <dbReference type="NCBI Taxonomy" id="1728934"/>
    <lineage>
        <taxon>Bacteria</taxon>
        <taxon>Bacillati</taxon>
        <taxon>Bacillota</taxon>
        <taxon>Clostridia</taxon>
        <taxon>Eubacteriales</taxon>
        <taxon>Clostridiaceae</taxon>
        <taxon>Clostridium</taxon>
    </lineage>
</organism>
<dbReference type="RefSeq" id="WP_406789504.1">
    <property type="nucleotide sequence ID" value="NZ_JBJIAA010000021.1"/>
</dbReference>
<feature type="transmembrane region" description="Helical" evidence="1">
    <location>
        <begin position="141"/>
        <end position="170"/>
    </location>
</feature>
<accession>A0ABW8TLW2</accession>
<feature type="transmembrane region" description="Helical" evidence="1">
    <location>
        <begin position="55"/>
        <end position="72"/>
    </location>
</feature>
<evidence type="ECO:0000313" key="2">
    <source>
        <dbReference type="EMBL" id="MFL0252847.1"/>
    </source>
</evidence>
<feature type="transmembrane region" description="Helical" evidence="1">
    <location>
        <begin position="198"/>
        <end position="220"/>
    </location>
</feature>
<comment type="caution">
    <text evidence="2">The sequence shown here is derived from an EMBL/GenBank/DDBJ whole genome shotgun (WGS) entry which is preliminary data.</text>
</comment>
<gene>
    <name evidence="2" type="ORF">ACJDT4_20780</name>
</gene>
<keyword evidence="1" id="KW-1133">Transmembrane helix</keyword>
<protein>
    <submittedName>
        <fullName evidence="2">ABC transporter permease</fullName>
    </submittedName>
</protein>
<dbReference type="PANTHER" id="PTHR36833">
    <property type="entry name" value="SLR0610 PROTEIN-RELATED"/>
    <property type="match status" value="1"/>
</dbReference>
<name>A0ABW8TLW2_9CLOT</name>
<keyword evidence="3" id="KW-1185">Reference proteome</keyword>
<evidence type="ECO:0000313" key="3">
    <source>
        <dbReference type="Proteomes" id="UP001623592"/>
    </source>
</evidence>
<dbReference type="Pfam" id="PF06182">
    <property type="entry name" value="ABC2_membrane_6"/>
    <property type="match status" value="1"/>
</dbReference>
<proteinExistence type="predicted"/>
<evidence type="ECO:0000256" key="1">
    <source>
        <dbReference type="SAM" id="Phobius"/>
    </source>
</evidence>
<feature type="transmembrane region" description="Helical" evidence="1">
    <location>
        <begin position="20"/>
        <end position="43"/>
    </location>
</feature>
<keyword evidence="1" id="KW-0472">Membrane</keyword>
<feature type="transmembrane region" description="Helical" evidence="1">
    <location>
        <begin position="227"/>
        <end position="246"/>
    </location>
</feature>
<dbReference type="Proteomes" id="UP001623592">
    <property type="component" value="Unassembled WGS sequence"/>
</dbReference>
<reference evidence="2 3" key="1">
    <citation type="submission" date="2024-11" db="EMBL/GenBank/DDBJ databases">
        <authorList>
            <person name="Heng Y.C."/>
            <person name="Lim A.C.H."/>
            <person name="Lee J.K.Y."/>
            <person name="Kittelmann S."/>
        </authorList>
    </citation>
    <scope>NUCLEOTIDE SEQUENCE [LARGE SCALE GENOMIC DNA]</scope>
    <source>
        <strain evidence="2 3">WILCCON 0114</strain>
    </source>
</reference>
<sequence>MKLYLKYFSIQLKSVMQYKISFFLTTIGQCLTTFFSFLSIYFLFTRFGNIKNYSFNEVLLCFSTIFMSFSLAECFGRGFDNFSSIISDGGFDRILTRPRNEVLQVLGTKIELTRIGKLVQALIIFIYSIKTCGVHFSPDKILTLILMIAGGTFLFFGLFMISAVICFFTIESLEVINIFTDGGRELAQYPLDIYKTSVLRFFTFVIPLAFVNYYPLLYIIGRSRNPIYILSPLIACLFVIPSYALWRFGVRHYTGTGS</sequence>
<dbReference type="EMBL" id="JBJIAA010000021">
    <property type="protein sequence ID" value="MFL0252847.1"/>
    <property type="molecule type" value="Genomic_DNA"/>
</dbReference>